<evidence type="ECO:0000256" key="1">
    <source>
        <dbReference type="SAM" id="MobiDB-lite"/>
    </source>
</evidence>
<feature type="compositionally biased region" description="Basic and acidic residues" evidence="1">
    <location>
        <begin position="145"/>
        <end position="159"/>
    </location>
</feature>
<dbReference type="EMBL" id="LT882686">
    <property type="protein sequence ID" value="SMY28871.1"/>
    <property type="molecule type" value="Genomic_DNA"/>
</dbReference>
<organism evidence="2 3">
    <name type="scientific">Zymoseptoria tritici ST99CH_1A5</name>
    <dbReference type="NCBI Taxonomy" id="1276529"/>
    <lineage>
        <taxon>Eukaryota</taxon>
        <taxon>Fungi</taxon>
        <taxon>Dikarya</taxon>
        <taxon>Ascomycota</taxon>
        <taxon>Pezizomycotina</taxon>
        <taxon>Dothideomycetes</taxon>
        <taxon>Dothideomycetidae</taxon>
        <taxon>Mycosphaerellales</taxon>
        <taxon>Mycosphaerellaceae</taxon>
        <taxon>Zymoseptoria</taxon>
    </lineage>
</organism>
<sequence length="184" mass="20493">MLPRPIIALLEAWMIQQLLRTPGFHRMAQKVAKTVHRAQHGTPADELGGTKLDSPEGGNSPGFIKHFVEEIRGQLGAAEKEEMRQVASQARVEARRQGLSEIEAEENAEVAWRKAEQRLRRMRDEKEGSGKRVVSESSASQDADTAWKETSKTAGKTDARGNGGFLDEYMEALREQVRQNKKGG</sequence>
<protein>
    <submittedName>
        <fullName evidence="2">Uncharacterized protein</fullName>
    </submittedName>
</protein>
<feature type="compositionally biased region" description="Basic and acidic residues" evidence="1">
    <location>
        <begin position="121"/>
        <end position="134"/>
    </location>
</feature>
<proteinExistence type="predicted"/>
<feature type="region of interest" description="Disordered" evidence="1">
    <location>
        <begin position="36"/>
        <end position="62"/>
    </location>
</feature>
<reference evidence="2 3" key="1">
    <citation type="submission" date="2016-10" db="EMBL/GenBank/DDBJ databases">
        <authorList>
            <person name="Varghese N."/>
        </authorList>
    </citation>
    <scope>NUCLEOTIDE SEQUENCE [LARGE SCALE GENOMIC DNA]</scope>
</reference>
<evidence type="ECO:0000313" key="2">
    <source>
        <dbReference type="EMBL" id="SMY28871.1"/>
    </source>
</evidence>
<dbReference type="Proteomes" id="UP000215453">
    <property type="component" value="Chromosome 11"/>
</dbReference>
<gene>
    <name evidence="2" type="ORF">ZT1A5_G10317</name>
</gene>
<evidence type="ECO:0000313" key="3">
    <source>
        <dbReference type="Proteomes" id="UP000215453"/>
    </source>
</evidence>
<feature type="region of interest" description="Disordered" evidence="1">
    <location>
        <begin position="121"/>
        <end position="167"/>
    </location>
</feature>
<accession>A0A1Y6M1Q0</accession>
<name>A0A1Y6M1Q0_ZYMTR</name>
<dbReference type="AlphaFoldDB" id="A0A1Y6M1Q0"/>